<sequence>MLSVYEMEQLLKVLDANAEKGLSLAQLAATTDIPVSRLQQFTKAHREYFVIMPDSDSYQLNRFGQLKGNIDAMLRHYQQRQTKKKTKPSSWIWLAVIFTTSMTLFTALHNQ</sequence>
<dbReference type="RefSeq" id="WP_207354641.1">
    <property type="nucleotide sequence ID" value="NZ_CP071503.1"/>
</dbReference>
<keyword evidence="1" id="KW-0812">Transmembrane</keyword>
<accession>A0ABX7QPL3</accession>
<keyword evidence="1" id="KW-0472">Membrane</keyword>
<reference evidence="2 3" key="1">
    <citation type="submission" date="2021-03" db="EMBL/GenBank/DDBJ databases">
        <title>Novel species identification of genus Shewanella.</title>
        <authorList>
            <person name="Liu G."/>
            <person name="Zhang Q."/>
        </authorList>
    </citation>
    <scope>NUCLEOTIDE SEQUENCE [LARGE SCALE GENOMIC DNA]</scope>
    <source>
        <strain evidence="2 3">FJAT-51800</strain>
    </source>
</reference>
<proteinExistence type="predicted"/>
<dbReference type="EMBL" id="CP071503">
    <property type="protein sequence ID" value="QSX33408.1"/>
    <property type="molecule type" value="Genomic_DNA"/>
</dbReference>
<name>A0ABX7QPL3_9GAMM</name>
<evidence type="ECO:0000313" key="2">
    <source>
        <dbReference type="EMBL" id="QSX33408.1"/>
    </source>
</evidence>
<organism evidence="2 3">
    <name type="scientific">Shewanella avicenniae</name>
    <dbReference type="NCBI Taxonomy" id="2814294"/>
    <lineage>
        <taxon>Bacteria</taxon>
        <taxon>Pseudomonadati</taxon>
        <taxon>Pseudomonadota</taxon>
        <taxon>Gammaproteobacteria</taxon>
        <taxon>Alteromonadales</taxon>
        <taxon>Shewanellaceae</taxon>
        <taxon>Shewanella</taxon>
    </lineage>
</organism>
<protein>
    <submittedName>
        <fullName evidence="2">Uncharacterized protein</fullName>
    </submittedName>
</protein>
<evidence type="ECO:0000256" key="1">
    <source>
        <dbReference type="SAM" id="Phobius"/>
    </source>
</evidence>
<gene>
    <name evidence="2" type="ORF">JYB87_17085</name>
</gene>
<dbReference type="Proteomes" id="UP000662770">
    <property type="component" value="Chromosome"/>
</dbReference>
<feature type="transmembrane region" description="Helical" evidence="1">
    <location>
        <begin position="90"/>
        <end position="108"/>
    </location>
</feature>
<keyword evidence="1" id="KW-1133">Transmembrane helix</keyword>
<keyword evidence="3" id="KW-1185">Reference proteome</keyword>
<evidence type="ECO:0000313" key="3">
    <source>
        <dbReference type="Proteomes" id="UP000662770"/>
    </source>
</evidence>